<evidence type="ECO:0000313" key="2">
    <source>
        <dbReference type="Proteomes" id="UP000077755"/>
    </source>
</evidence>
<reference evidence="1" key="2">
    <citation type="submission" date="2022-03" db="EMBL/GenBank/DDBJ databases">
        <title>Draft title - Genomic analysis of global carrot germplasm unveils the trajectory of domestication and the origin of high carotenoid orange carrot.</title>
        <authorList>
            <person name="Iorizzo M."/>
            <person name="Ellison S."/>
            <person name="Senalik D."/>
            <person name="Macko-Podgorni A."/>
            <person name="Grzebelus D."/>
            <person name="Bostan H."/>
            <person name="Rolling W."/>
            <person name="Curaba J."/>
            <person name="Simon P."/>
        </authorList>
    </citation>
    <scope>NUCLEOTIDE SEQUENCE</scope>
    <source>
        <tissue evidence="1">Leaf</tissue>
    </source>
</reference>
<name>A0AAF0W6A2_DAUCS</name>
<dbReference type="Proteomes" id="UP000077755">
    <property type="component" value="Chromosome 1"/>
</dbReference>
<organism evidence="1 2">
    <name type="scientific">Daucus carota subsp. sativus</name>
    <name type="common">Carrot</name>
    <dbReference type="NCBI Taxonomy" id="79200"/>
    <lineage>
        <taxon>Eukaryota</taxon>
        <taxon>Viridiplantae</taxon>
        <taxon>Streptophyta</taxon>
        <taxon>Embryophyta</taxon>
        <taxon>Tracheophyta</taxon>
        <taxon>Spermatophyta</taxon>
        <taxon>Magnoliopsida</taxon>
        <taxon>eudicotyledons</taxon>
        <taxon>Gunneridae</taxon>
        <taxon>Pentapetalae</taxon>
        <taxon>asterids</taxon>
        <taxon>campanulids</taxon>
        <taxon>Apiales</taxon>
        <taxon>Apiaceae</taxon>
        <taxon>Apioideae</taxon>
        <taxon>Scandiceae</taxon>
        <taxon>Daucinae</taxon>
        <taxon>Daucus</taxon>
        <taxon>Daucus sect. Daucus</taxon>
    </lineage>
</organism>
<proteinExistence type="predicted"/>
<dbReference type="EMBL" id="CP093343">
    <property type="protein sequence ID" value="WOG84005.1"/>
    <property type="molecule type" value="Genomic_DNA"/>
</dbReference>
<protein>
    <submittedName>
        <fullName evidence="1">Uncharacterized protein</fullName>
    </submittedName>
</protein>
<accession>A0AAF0W6A2</accession>
<gene>
    <name evidence="1" type="ORF">DCAR_0103184</name>
</gene>
<sequence>MMNKFHSIQKKALQGPSPLQIMSAGNTGTRRTERDEAYQLAEAAVDRTKEYEADELERLGLGVKHREERIRDLRSEKISLDGSILDLEVSIGKYQASCSIPVNREVDAQSEDETYKNILELEKSAAGLVHQLRTQQGTQVSHSPLVKDVLGFVATLGKTDDENLSWLLAEYLGRETMIAIVCRNSDGVQALKTFGIEGAIDRNHVQQGHGSSAGRTIDGRFQVICLADIRPYDGEFIYNDPQRRLDILKPKLPGGILPRGFLGYAVNMIDIDNANVWMATPHYGLRETLFYHLFSHLQVYETKEDMLKARPFISDGAVSLDGGIMRRSDNFYMANREKAIVKFPMILGKPSLPGDYYETKNDLQIKKWKLEILLENICREQSVLDQDRFNFEVKRQEFVQLARVTSAETCIIYDVNYIVLHRLGYLCETPK</sequence>
<evidence type="ECO:0000313" key="1">
    <source>
        <dbReference type="EMBL" id="WOG84005.1"/>
    </source>
</evidence>
<reference evidence="1" key="1">
    <citation type="journal article" date="2016" name="Nat. Genet.">
        <title>A high-quality carrot genome assembly provides new insights into carotenoid accumulation and asterid genome evolution.</title>
        <authorList>
            <person name="Iorizzo M."/>
            <person name="Ellison S."/>
            <person name="Senalik D."/>
            <person name="Zeng P."/>
            <person name="Satapoomin P."/>
            <person name="Huang J."/>
            <person name="Bowman M."/>
            <person name="Iovene M."/>
            <person name="Sanseverino W."/>
            <person name="Cavagnaro P."/>
            <person name="Yildiz M."/>
            <person name="Macko-Podgorni A."/>
            <person name="Moranska E."/>
            <person name="Grzebelus E."/>
            <person name="Grzebelus D."/>
            <person name="Ashrafi H."/>
            <person name="Zheng Z."/>
            <person name="Cheng S."/>
            <person name="Spooner D."/>
            <person name="Van Deynze A."/>
            <person name="Simon P."/>
        </authorList>
    </citation>
    <scope>NUCLEOTIDE SEQUENCE</scope>
    <source>
        <tissue evidence="1">Leaf</tissue>
    </source>
</reference>
<keyword evidence="2" id="KW-1185">Reference proteome</keyword>
<dbReference type="PANTHER" id="PTHR33566:SF6">
    <property type="entry name" value="PROTEIN DEFECTIVE IN MERISTEM SILENCING 3"/>
    <property type="match status" value="1"/>
</dbReference>
<dbReference type="PANTHER" id="PTHR33566">
    <property type="entry name" value="EN/SPM-LIKE TRANSPOSON-RELATED"/>
    <property type="match status" value="1"/>
</dbReference>
<dbReference type="AlphaFoldDB" id="A0AAF0W6A2"/>